<dbReference type="SUPFAM" id="SSF53098">
    <property type="entry name" value="Ribonuclease H-like"/>
    <property type="match status" value="1"/>
</dbReference>
<protein>
    <recommendedName>
        <fullName evidence="3">RNase H type-1 domain-containing protein</fullName>
    </recommendedName>
</protein>
<dbReference type="InterPro" id="IPR052055">
    <property type="entry name" value="Hepadnavirus_pol/RT"/>
</dbReference>
<accession>A0AAN8JDB0</accession>
<gene>
    <name evidence="1" type="ORF">SNE40_014338</name>
</gene>
<dbReference type="AlphaFoldDB" id="A0AAN8JDB0"/>
<evidence type="ECO:0008006" key="3">
    <source>
        <dbReference type="Google" id="ProtNLM"/>
    </source>
</evidence>
<dbReference type="InterPro" id="IPR012337">
    <property type="entry name" value="RNaseH-like_sf"/>
</dbReference>
<evidence type="ECO:0000313" key="2">
    <source>
        <dbReference type="Proteomes" id="UP001347796"/>
    </source>
</evidence>
<sequence length="179" mass="20417">MTVTLTEGRKAILVEECTKLYNKSHDSIRHVARVIGLMVASFSAVELGHMFYRDLERKKISALKLVNNNFDSSMAITDIMKKDLIWWINNVRAQSRAIYHGKIDMIITCDASLQGWGAVISDLEFEGRWSDSEKLHHINYLEMLACWFALKSCKGLKSKHVKLLTDNTTAVYYINNMGG</sequence>
<evidence type="ECO:0000313" key="1">
    <source>
        <dbReference type="EMBL" id="KAK6175966.1"/>
    </source>
</evidence>
<dbReference type="PANTHER" id="PTHR33050:SF7">
    <property type="entry name" value="RIBONUCLEASE H"/>
    <property type="match status" value="1"/>
</dbReference>
<organism evidence="1 2">
    <name type="scientific">Patella caerulea</name>
    <name type="common">Rayed Mediterranean limpet</name>
    <dbReference type="NCBI Taxonomy" id="87958"/>
    <lineage>
        <taxon>Eukaryota</taxon>
        <taxon>Metazoa</taxon>
        <taxon>Spiralia</taxon>
        <taxon>Lophotrochozoa</taxon>
        <taxon>Mollusca</taxon>
        <taxon>Gastropoda</taxon>
        <taxon>Patellogastropoda</taxon>
        <taxon>Patelloidea</taxon>
        <taxon>Patellidae</taxon>
        <taxon>Patella</taxon>
    </lineage>
</organism>
<dbReference type="CDD" id="cd09275">
    <property type="entry name" value="RNase_HI_RT_DIRS1"/>
    <property type="match status" value="1"/>
</dbReference>
<comment type="caution">
    <text evidence="1">The sequence shown here is derived from an EMBL/GenBank/DDBJ whole genome shotgun (WGS) entry which is preliminary data.</text>
</comment>
<proteinExistence type="predicted"/>
<dbReference type="PANTHER" id="PTHR33050">
    <property type="entry name" value="REVERSE TRANSCRIPTASE DOMAIN-CONTAINING PROTEIN"/>
    <property type="match status" value="1"/>
</dbReference>
<name>A0AAN8JDB0_PATCE</name>
<keyword evidence="2" id="KW-1185">Reference proteome</keyword>
<dbReference type="EMBL" id="JAZGQO010000010">
    <property type="protein sequence ID" value="KAK6175966.1"/>
    <property type="molecule type" value="Genomic_DNA"/>
</dbReference>
<dbReference type="Proteomes" id="UP001347796">
    <property type="component" value="Unassembled WGS sequence"/>
</dbReference>
<reference evidence="1 2" key="1">
    <citation type="submission" date="2024-01" db="EMBL/GenBank/DDBJ databases">
        <title>The genome of the rayed Mediterranean limpet Patella caerulea (Linnaeus, 1758).</title>
        <authorList>
            <person name="Anh-Thu Weber A."/>
            <person name="Halstead-Nussloch G."/>
        </authorList>
    </citation>
    <scope>NUCLEOTIDE SEQUENCE [LARGE SCALE GENOMIC DNA]</scope>
    <source>
        <strain evidence="1">AATW-2023a</strain>
        <tissue evidence="1">Whole specimen</tissue>
    </source>
</reference>